<protein>
    <submittedName>
        <fullName evidence="2">Uncharacterized protein</fullName>
    </submittedName>
</protein>
<keyword evidence="3" id="KW-1185">Reference proteome</keyword>
<dbReference type="Proteomes" id="UP001162030">
    <property type="component" value="Chromosome"/>
</dbReference>
<organism evidence="2 3">
    <name type="scientific">Methylocaldum szegediense</name>
    <dbReference type="NCBI Taxonomy" id="73780"/>
    <lineage>
        <taxon>Bacteria</taxon>
        <taxon>Pseudomonadati</taxon>
        <taxon>Pseudomonadota</taxon>
        <taxon>Gammaproteobacteria</taxon>
        <taxon>Methylococcales</taxon>
        <taxon>Methylococcaceae</taxon>
        <taxon>Methylocaldum</taxon>
    </lineage>
</organism>
<reference evidence="2 3" key="1">
    <citation type="submission" date="2023-03" db="EMBL/GenBank/DDBJ databases">
        <authorList>
            <person name="Pearce D."/>
        </authorList>
    </citation>
    <scope>NUCLEOTIDE SEQUENCE [LARGE SCALE GENOMIC DNA]</scope>
    <source>
        <strain evidence="2">Msz</strain>
    </source>
</reference>
<feature type="region of interest" description="Disordered" evidence="1">
    <location>
        <begin position="88"/>
        <end position="163"/>
    </location>
</feature>
<sequence>MNLRDRIARLESAAGRHPARLIVRRIVGRFDDRPECYRMHGRLIGSPTALELHREAGETEQAFKQRAARELKRYEGDPAGYVAPIAVNPLLPSDSEPATGEHRAALEHETPEPDPTLPIPVENAREIAPQAQEPKHPAPPADPKPWRRDPAGSDVERTSTAMVREIDRMIARLSGRS</sequence>
<feature type="compositionally biased region" description="Basic and acidic residues" evidence="1">
    <location>
        <begin position="144"/>
        <end position="157"/>
    </location>
</feature>
<evidence type="ECO:0000313" key="2">
    <source>
        <dbReference type="EMBL" id="CAI8748720.1"/>
    </source>
</evidence>
<name>A0ABM9HXA6_9GAMM</name>
<feature type="compositionally biased region" description="Basic and acidic residues" evidence="1">
    <location>
        <begin position="99"/>
        <end position="111"/>
    </location>
</feature>
<dbReference type="EMBL" id="OX458333">
    <property type="protein sequence ID" value="CAI8748720.1"/>
    <property type="molecule type" value="Genomic_DNA"/>
</dbReference>
<evidence type="ECO:0000256" key="1">
    <source>
        <dbReference type="SAM" id="MobiDB-lite"/>
    </source>
</evidence>
<gene>
    <name evidence="2" type="ORF">MSZNOR_0606</name>
</gene>
<accession>A0ABM9HXA6</accession>
<dbReference type="RefSeq" id="WP_026610774.1">
    <property type="nucleotide sequence ID" value="NZ_OX458333.1"/>
</dbReference>
<proteinExistence type="predicted"/>
<evidence type="ECO:0000313" key="3">
    <source>
        <dbReference type="Proteomes" id="UP001162030"/>
    </source>
</evidence>